<dbReference type="RefSeq" id="WP_213355287.1">
    <property type="nucleotide sequence ID" value="NZ_JAHBGB010000043.1"/>
</dbReference>
<comment type="caution">
    <text evidence="2">The sequence shown here is derived from an EMBL/GenBank/DDBJ whole genome shotgun (WGS) entry which is preliminary data.</text>
</comment>
<dbReference type="EC" id="1.11.1.24" evidence="2"/>
<dbReference type="SUPFAM" id="SSF52833">
    <property type="entry name" value="Thioredoxin-like"/>
    <property type="match status" value="1"/>
</dbReference>
<protein>
    <submittedName>
        <fullName evidence="2">Peroxiredoxin family protein</fullName>
        <ecNumber evidence="2">1.11.1.24</ecNumber>
    </submittedName>
</protein>
<dbReference type="Gene3D" id="3.40.30.10">
    <property type="entry name" value="Glutaredoxin"/>
    <property type="match status" value="1"/>
</dbReference>
<sequence length="352" mass="37361">MSLRLLPGDAAPGLKLARVFNRADFGPVVFDRPSILVLWNAGCAGCLPAIGKLAEFAGPRGVPVYGVAVLVRDVEATAAAAAQGSDAAVLALEERPDDTSGLSRGAVTREWLEASGRDGVPSTYVIDGDGVLAWIGDPEDAKAVVASVLDGTWNVQAARAAWLDAIGDDGLRRRLLREATDAMVAGRLDDAAGYIAELEGIAPEVSGDEQFACLKLDVLSRMNDRQAEAEAHYLNAARRFRGDAAVQTKLALNALHAMPGNMAVARVAHEGLAEVVNAEDWAGRPLEMRFAAAVLLLDAATRLGREAEAGAASEQAERLLLSPELSERTRRWGRSEIDRLRQDVPQSRAGAQ</sequence>
<dbReference type="InterPro" id="IPR013766">
    <property type="entry name" value="Thioredoxin_domain"/>
</dbReference>
<dbReference type="EMBL" id="JBHUHD010000005">
    <property type="protein sequence ID" value="MFD2143842.1"/>
    <property type="molecule type" value="Genomic_DNA"/>
</dbReference>
<evidence type="ECO:0000313" key="2">
    <source>
        <dbReference type="EMBL" id="MFD2143842.1"/>
    </source>
</evidence>
<reference evidence="3" key="1">
    <citation type="journal article" date="2019" name="Int. J. Syst. Evol. Microbiol.">
        <title>The Global Catalogue of Microorganisms (GCM) 10K type strain sequencing project: providing services to taxonomists for standard genome sequencing and annotation.</title>
        <authorList>
            <consortium name="The Broad Institute Genomics Platform"/>
            <consortium name="The Broad Institute Genome Sequencing Center for Infectious Disease"/>
            <person name="Wu L."/>
            <person name="Ma J."/>
        </authorList>
    </citation>
    <scope>NUCLEOTIDE SEQUENCE [LARGE SCALE GENOMIC DNA]</scope>
    <source>
        <strain evidence="3">CCM 7435</strain>
    </source>
</reference>
<feature type="domain" description="Thioredoxin" evidence="1">
    <location>
        <begin position="5"/>
        <end position="154"/>
    </location>
</feature>
<keyword evidence="3" id="KW-1185">Reference proteome</keyword>
<keyword evidence="2" id="KW-0575">Peroxidase</keyword>
<dbReference type="GO" id="GO:0140824">
    <property type="term" value="F:thioredoxin-dependent peroxiredoxin activity"/>
    <property type="evidence" value="ECO:0007669"/>
    <property type="project" value="UniProtKB-EC"/>
</dbReference>
<dbReference type="PROSITE" id="PS51352">
    <property type="entry name" value="THIOREDOXIN_2"/>
    <property type="match status" value="1"/>
</dbReference>
<keyword evidence="2" id="KW-0560">Oxidoreductase</keyword>
<proteinExistence type="predicted"/>
<accession>A0ABW4Z5E6</accession>
<evidence type="ECO:0000313" key="3">
    <source>
        <dbReference type="Proteomes" id="UP001597299"/>
    </source>
</evidence>
<name>A0ABW4Z5E6_9HYPH</name>
<gene>
    <name evidence="2" type="ORF">ACFSNC_26195</name>
</gene>
<dbReference type="Proteomes" id="UP001597299">
    <property type="component" value="Unassembled WGS sequence"/>
</dbReference>
<organism evidence="2 3">
    <name type="scientific">Ancylobacter oerskovii</name>
    <dbReference type="NCBI Taxonomy" id="459519"/>
    <lineage>
        <taxon>Bacteria</taxon>
        <taxon>Pseudomonadati</taxon>
        <taxon>Pseudomonadota</taxon>
        <taxon>Alphaproteobacteria</taxon>
        <taxon>Hyphomicrobiales</taxon>
        <taxon>Xanthobacteraceae</taxon>
        <taxon>Ancylobacter</taxon>
    </lineage>
</organism>
<dbReference type="InterPro" id="IPR036249">
    <property type="entry name" value="Thioredoxin-like_sf"/>
</dbReference>
<evidence type="ECO:0000259" key="1">
    <source>
        <dbReference type="PROSITE" id="PS51352"/>
    </source>
</evidence>